<reference evidence="4 5" key="1">
    <citation type="submission" date="2019-04" db="EMBL/GenBank/DDBJ databases">
        <title>Comparative genomics and transcriptomics to analyze fruiting body development in filamentous ascomycetes.</title>
        <authorList>
            <consortium name="DOE Joint Genome Institute"/>
            <person name="Lutkenhaus R."/>
            <person name="Traeger S."/>
            <person name="Breuer J."/>
            <person name="Kuo A."/>
            <person name="Lipzen A."/>
            <person name="Pangilinan J."/>
            <person name="Dilworth D."/>
            <person name="Sandor L."/>
            <person name="Poggeler S."/>
            <person name="Barry K."/>
            <person name="Grigoriev I.V."/>
            <person name="Nowrousian M."/>
        </authorList>
    </citation>
    <scope>NUCLEOTIDE SEQUENCE [LARGE SCALE GENOMIC DNA]</scope>
    <source>
        <strain evidence="4 5">CBS 389.68</strain>
    </source>
</reference>
<dbReference type="GO" id="GO:0016651">
    <property type="term" value="F:oxidoreductase activity, acting on NAD(P)H"/>
    <property type="evidence" value="ECO:0007669"/>
    <property type="project" value="InterPro"/>
</dbReference>
<name>A0A4S2MSM7_9PEZI</name>
<sequence length="163" mass="17116">MVIPTPSGYTCSTECNTGGDIAGIVESTGPDVYEFQRGQPVAAFHIMQNPHGSYAEYAIAPQHTVFPLPPSISFEETSTIPLAAMISAFALKNLNLPSVFTPAPPNTRTLVLIYGGSTTVGAFAIKIAKQANIRPIIAIAGKGCGSCAISGRMWSLATVLGMW</sequence>
<evidence type="ECO:0000313" key="5">
    <source>
        <dbReference type="Proteomes" id="UP000298138"/>
    </source>
</evidence>
<dbReference type="Gene3D" id="3.90.180.10">
    <property type="entry name" value="Medium-chain alcohol dehydrogenases, catalytic domain"/>
    <property type="match status" value="1"/>
</dbReference>
<feature type="domain" description="Alcohol dehydrogenase-like N-terminal" evidence="3">
    <location>
        <begin position="14"/>
        <end position="69"/>
    </location>
</feature>
<dbReference type="STRING" id="341454.A0A4S2MSM7"/>
<evidence type="ECO:0000313" key="4">
    <source>
        <dbReference type="EMBL" id="TGZ79047.1"/>
    </source>
</evidence>
<dbReference type="PANTHER" id="PTHR45348">
    <property type="entry name" value="HYPOTHETICAL OXIDOREDUCTASE (EUROFUNG)"/>
    <property type="match status" value="1"/>
</dbReference>
<comment type="similarity">
    <text evidence="1">Belongs to the zinc-containing alcohol dehydrogenase family.</text>
</comment>
<dbReference type="Proteomes" id="UP000298138">
    <property type="component" value="Unassembled WGS sequence"/>
</dbReference>
<protein>
    <submittedName>
        <fullName evidence="4">GroES-like protein</fullName>
    </submittedName>
</protein>
<keyword evidence="2" id="KW-0560">Oxidoreductase</keyword>
<dbReference type="InterPro" id="IPR047122">
    <property type="entry name" value="Trans-enoyl_RdTase-like"/>
</dbReference>
<evidence type="ECO:0000256" key="1">
    <source>
        <dbReference type="ARBA" id="ARBA00008072"/>
    </source>
</evidence>
<evidence type="ECO:0000259" key="3">
    <source>
        <dbReference type="Pfam" id="PF08240"/>
    </source>
</evidence>
<dbReference type="EMBL" id="ML220135">
    <property type="protein sequence ID" value="TGZ79047.1"/>
    <property type="molecule type" value="Genomic_DNA"/>
</dbReference>
<accession>A0A4S2MSM7</accession>
<dbReference type="PANTHER" id="PTHR45348:SF5">
    <property type="entry name" value="OXIDOREDUCTASE, PUTATIVE (AFU_ORTHOLOGUE AFUA_8G01420)-RELATED"/>
    <property type="match status" value="1"/>
</dbReference>
<dbReference type="OrthoDB" id="3233595at2759"/>
<proteinExistence type="inferred from homology"/>
<dbReference type="Pfam" id="PF08240">
    <property type="entry name" value="ADH_N"/>
    <property type="match status" value="1"/>
</dbReference>
<dbReference type="Gene3D" id="3.40.50.720">
    <property type="entry name" value="NAD(P)-binding Rossmann-like Domain"/>
    <property type="match status" value="1"/>
</dbReference>
<keyword evidence="5" id="KW-1185">Reference proteome</keyword>
<evidence type="ECO:0000256" key="2">
    <source>
        <dbReference type="ARBA" id="ARBA00023002"/>
    </source>
</evidence>
<gene>
    <name evidence="4" type="ORF">EX30DRAFT_122274</name>
</gene>
<dbReference type="InParanoid" id="A0A4S2MSM7"/>
<dbReference type="SUPFAM" id="SSF50129">
    <property type="entry name" value="GroES-like"/>
    <property type="match status" value="1"/>
</dbReference>
<dbReference type="InterPro" id="IPR011032">
    <property type="entry name" value="GroES-like_sf"/>
</dbReference>
<organism evidence="4 5">
    <name type="scientific">Ascodesmis nigricans</name>
    <dbReference type="NCBI Taxonomy" id="341454"/>
    <lineage>
        <taxon>Eukaryota</taxon>
        <taxon>Fungi</taxon>
        <taxon>Dikarya</taxon>
        <taxon>Ascomycota</taxon>
        <taxon>Pezizomycotina</taxon>
        <taxon>Pezizomycetes</taxon>
        <taxon>Pezizales</taxon>
        <taxon>Ascodesmidaceae</taxon>
        <taxon>Ascodesmis</taxon>
    </lineage>
</organism>
<dbReference type="InterPro" id="IPR013154">
    <property type="entry name" value="ADH-like_N"/>
</dbReference>
<dbReference type="AlphaFoldDB" id="A0A4S2MSM7"/>